<dbReference type="VEuPathDB" id="PlasmoDB:PVPAM_060042100"/>
<dbReference type="EMBL" id="FLYI01000222">
    <property type="protein sequence ID" value="SCA81925.1"/>
    <property type="molecule type" value="Genomic_DNA"/>
</dbReference>
<evidence type="ECO:0008006" key="3">
    <source>
        <dbReference type="Google" id="ProtNLM"/>
    </source>
</evidence>
<gene>
    <name evidence="1" type="ORF">PVC01_000048700</name>
</gene>
<reference evidence="1 2" key="1">
    <citation type="submission" date="2016-07" db="EMBL/GenBank/DDBJ databases">
        <authorList>
            <consortium name="Pathogen Informatics"/>
        </authorList>
    </citation>
    <scope>NUCLEOTIDE SEQUENCE [LARGE SCALE GENOMIC DNA]</scope>
</reference>
<sequence length="250" mass="30388">MVVSFYDISDSFTNYKTLFVDNAENETEHFNESCKNIKAKFYIDRNYFDNLCKSSMKYLKDLEIKHSSPLEKTQGCIYFYYYLPDDLFKEDVYHYKKLSIYKDFLREYASISKTDIWENYEKYISDDNLLKIKDLFDLYNNFNKFKHDDSCECANKCVDIYNRLIVECYIGINGDFCKEIEKFKEKFNDYRSTIEFTPCISSFRSFKKRKRETKHNIYQESNELQYYSKKPNMDFENTTYNIKYHNAQKS</sequence>
<dbReference type="AlphaFoldDB" id="A0A1G4E978"/>
<accession>A0A1G4E978</accession>
<organism evidence="1 2">
    <name type="scientific">Plasmodium vivax</name>
    <name type="common">malaria parasite P. vivax</name>
    <dbReference type="NCBI Taxonomy" id="5855"/>
    <lineage>
        <taxon>Eukaryota</taxon>
        <taxon>Sar</taxon>
        <taxon>Alveolata</taxon>
        <taxon>Apicomplexa</taxon>
        <taxon>Aconoidasida</taxon>
        <taxon>Haemosporida</taxon>
        <taxon>Plasmodiidae</taxon>
        <taxon>Plasmodium</taxon>
        <taxon>Plasmodium (Plasmodium)</taxon>
    </lineage>
</organism>
<evidence type="ECO:0000313" key="2">
    <source>
        <dbReference type="Proteomes" id="UP000305196"/>
    </source>
</evidence>
<proteinExistence type="predicted"/>
<name>A0A1G4E978_PLAVI</name>
<evidence type="ECO:0000313" key="1">
    <source>
        <dbReference type="EMBL" id="SCA81925.1"/>
    </source>
</evidence>
<dbReference type="Proteomes" id="UP000305196">
    <property type="component" value="Unassembled WGS sequence"/>
</dbReference>
<protein>
    <recommendedName>
        <fullName evidence="3">VIR protein</fullName>
    </recommendedName>
</protein>